<evidence type="ECO:0000256" key="1">
    <source>
        <dbReference type="SAM" id="MobiDB-lite"/>
    </source>
</evidence>
<feature type="region of interest" description="Disordered" evidence="1">
    <location>
        <begin position="55"/>
        <end position="92"/>
    </location>
</feature>
<dbReference type="AlphaFoldDB" id="A0A9E7G5C8"/>
<reference evidence="2" key="1">
    <citation type="submission" date="2022-05" db="EMBL/GenBank/DDBJ databases">
        <title>The Musa troglodytarum L. genome provides insights into the mechanism of non-climacteric behaviour and enrichment of carotenoids.</title>
        <authorList>
            <person name="Wang J."/>
        </authorList>
    </citation>
    <scope>NUCLEOTIDE SEQUENCE</scope>
    <source>
        <tissue evidence="2">Leaf</tissue>
    </source>
</reference>
<sequence length="127" mass="14121">MMITAYYDQLLLSLDRKDSRRLLNLLVRTRLAATLPIPAGRSAFFLGVVSLLLTNSPVPTSHPKPRYRTRESRLSTTPPLASPPRSPWRTNHKLARAPRIPRSCSAHVLLPYQSPAISLEASNPTVA</sequence>
<proteinExistence type="predicted"/>
<name>A0A9E7G5C8_9LILI</name>
<accession>A0A9E7G5C8</accession>
<gene>
    <name evidence="2" type="ORF">MUK42_04240</name>
</gene>
<dbReference type="Proteomes" id="UP001055439">
    <property type="component" value="Chromosome 5"/>
</dbReference>
<evidence type="ECO:0000313" key="2">
    <source>
        <dbReference type="EMBL" id="URE08010.1"/>
    </source>
</evidence>
<protein>
    <submittedName>
        <fullName evidence="2">Uncharacterized protein</fullName>
    </submittedName>
</protein>
<keyword evidence="3" id="KW-1185">Reference proteome</keyword>
<evidence type="ECO:0000313" key="3">
    <source>
        <dbReference type="Proteomes" id="UP001055439"/>
    </source>
</evidence>
<organism evidence="2 3">
    <name type="scientific">Musa troglodytarum</name>
    <name type="common">fe'i banana</name>
    <dbReference type="NCBI Taxonomy" id="320322"/>
    <lineage>
        <taxon>Eukaryota</taxon>
        <taxon>Viridiplantae</taxon>
        <taxon>Streptophyta</taxon>
        <taxon>Embryophyta</taxon>
        <taxon>Tracheophyta</taxon>
        <taxon>Spermatophyta</taxon>
        <taxon>Magnoliopsida</taxon>
        <taxon>Liliopsida</taxon>
        <taxon>Zingiberales</taxon>
        <taxon>Musaceae</taxon>
        <taxon>Musa</taxon>
    </lineage>
</organism>
<dbReference type="EMBL" id="CP097507">
    <property type="protein sequence ID" value="URE08010.1"/>
    <property type="molecule type" value="Genomic_DNA"/>
</dbReference>